<proteinExistence type="predicted"/>
<name>A0A7K1GNB9_9FLAO</name>
<evidence type="ECO:0000259" key="1">
    <source>
        <dbReference type="Pfam" id="PF17775"/>
    </source>
</evidence>
<sequence>MEQEQACYCGSGLMYRECCSRFLVDRLQPNTAEELMRSRYTAYVLANAKYIIDTTHPKTRHFHSKNAVLRWSKDNNWQELQVVTSGENSVVFKAIFIDKDGNRQEHIENSLFEKMAGKWYYVSGTFLD</sequence>
<organism evidence="2 3">
    <name type="scientific">Myroides pelagicus</name>
    <dbReference type="NCBI Taxonomy" id="270914"/>
    <lineage>
        <taxon>Bacteria</taxon>
        <taxon>Pseudomonadati</taxon>
        <taxon>Bacteroidota</taxon>
        <taxon>Flavobacteriia</taxon>
        <taxon>Flavobacteriales</taxon>
        <taxon>Flavobacteriaceae</taxon>
        <taxon>Myroides</taxon>
    </lineage>
</organism>
<feature type="domain" description="YchJ-like middle NTF2-like" evidence="1">
    <location>
        <begin position="31"/>
        <end position="124"/>
    </location>
</feature>
<dbReference type="AlphaFoldDB" id="A0A7K1GNB9"/>
<comment type="caution">
    <text evidence="2">The sequence shown here is derived from an EMBL/GenBank/DDBJ whole genome shotgun (WGS) entry which is preliminary data.</text>
</comment>
<dbReference type="SUPFAM" id="SSF54427">
    <property type="entry name" value="NTF2-like"/>
    <property type="match status" value="1"/>
</dbReference>
<dbReference type="RefSeq" id="WP_155035686.1">
    <property type="nucleotide sequence ID" value="NZ_JAYMMG010000001.1"/>
</dbReference>
<dbReference type="Gene3D" id="3.10.450.50">
    <property type="match status" value="1"/>
</dbReference>
<dbReference type="OrthoDB" id="21421at2"/>
<gene>
    <name evidence="2" type="ORF">GJV77_07160</name>
</gene>
<dbReference type="InterPro" id="IPR048469">
    <property type="entry name" value="YchJ-like_M"/>
</dbReference>
<keyword evidence="3" id="KW-1185">Reference proteome</keyword>
<reference evidence="2 3" key="1">
    <citation type="journal article" date="2006" name="Int. J. Syst. Evol. Microbiol.">
        <title>Myroides pelagicus sp. nov., isolated from seawater in Thailand.</title>
        <authorList>
            <person name="Yoon J."/>
            <person name="Maneerat S."/>
            <person name="Kawai F."/>
            <person name="Yokota A."/>
        </authorList>
    </citation>
    <scope>NUCLEOTIDE SEQUENCE [LARGE SCALE GENOMIC DNA]</scope>
    <source>
        <strain evidence="2 3">SM1T</strain>
    </source>
</reference>
<evidence type="ECO:0000313" key="3">
    <source>
        <dbReference type="Proteomes" id="UP000488936"/>
    </source>
</evidence>
<accession>A0A7K1GNB9</accession>
<dbReference type="EMBL" id="WMJY01000012">
    <property type="protein sequence ID" value="MTH29694.1"/>
    <property type="molecule type" value="Genomic_DNA"/>
</dbReference>
<dbReference type="Pfam" id="PF17775">
    <property type="entry name" value="YchJ_M-like"/>
    <property type="match status" value="1"/>
</dbReference>
<protein>
    <recommendedName>
        <fullName evidence="1">YchJ-like middle NTF2-like domain-containing protein</fullName>
    </recommendedName>
</protein>
<evidence type="ECO:0000313" key="2">
    <source>
        <dbReference type="EMBL" id="MTH29694.1"/>
    </source>
</evidence>
<dbReference type="Proteomes" id="UP000488936">
    <property type="component" value="Unassembled WGS sequence"/>
</dbReference>
<dbReference type="InterPro" id="IPR032710">
    <property type="entry name" value="NTF2-like_dom_sf"/>
</dbReference>